<evidence type="ECO:0000256" key="8">
    <source>
        <dbReference type="ARBA" id="ARBA00022723"/>
    </source>
</evidence>
<evidence type="ECO:0000259" key="16">
    <source>
        <dbReference type="Pfam" id="PF18267"/>
    </source>
</evidence>
<dbReference type="InterPro" id="IPR036188">
    <property type="entry name" value="FAD/NAD-bd_sf"/>
</dbReference>
<dbReference type="PRINTS" id="PR00411">
    <property type="entry name" value="PNDRDTASEI"/>
</dbReference>
<evidence type="ECO:0000256" key="4">
    <source>
        <dbReference type="ARBA" id="ARBA00005096"/>
    </source>
</evidence>
<evidence type="ECO:0000256" key="1">
    <source>
        <dbReference type="ARBA" id="ARBA00001929"/>
    </source>
</evidence>
<gene>
    <name evidence="17" type="ORF">GCM10009801_35910</name>
</gene>
<keyword evidence="18" id="KW-1185">Reference proteome</keyword>
<dbReference type="PRINTS" id="PR00368">
    <property type="entry name" value="FADPNR"/>
</dbReference>
<evidence type="ECO:0000256" key="9">
    <source>
        <dbReference type="ARBA" id="ARBA00022827"/>
    </source>
</evidence>
<dbReference type="Pfam" id="PF18267">
    <property type="entry name" value="Rubredoxin_C"/>
    <property type="match status" value="1"/>
</dbReference>
<feature type="compositionally biased region" description="Acidic residues" evidence="13">
    <location>
        <begin position="350"/>
        <end position="368"/>
    </location>
</feature>
<dbReference type="InterPro" id="IPR023753">
    <property type="entry name" value="FAD/NAD-binding_dom"/>
</dbReference>
<dbReference type="EMBL" id="BAAAPE010000008">
    <property type="protein sequence ID" value="GAA2078784.1"/>
    <property type="molecule type" value="Genomic_DNA"/>
</dbReference>
<evidence type="ECO:0000256" key="6">
    <source>
        <dbReference type="ARBA" id="ARBA00022617"/>
    </source>
</evidence>
<dbReference type="InterPro" id="IPR052034">
    <property type="entry name" value="NasD-like"/>
</dbReference>
<evidence type="ECO:0000313" key="17">
    <source>
        <dbReference type="EMBL" id="GAA2078784.1"/>
    </source>
</evidence>
<evidence type="ECO:0000256" key="10">
    <source>
        <dbReference type="ARBA" id="ARBA00023002"/>
    </source>
</evidence>
<comment type="cofactor">
    <cofactor evidence="1">
        <name>siroheme</name>
        <dbReference type="ChEBI" id="CHEBI:60052"/>
    </cofactor>
</comment>
<feature type="domain" description="FAD/NAD(P)-binding" evidence="15">
    <location>
        <begin position="21"/>
        <end position="312"/>
    </location>
</feature>
<comment type="caution">
    <text evidence="17">The sequence shown here is derived from an EMBL/GenBank/DDBJ whole genome shotgun (WGS) entry which is preliminary data.</text>
</comment>
<dbReference type="InterPro" id="IPR041575">
    <property type="entry name" value="Rubredoxin_C"/>
</dbReference>
<evidence type="ECO:0000313" key="18">
    <source>
        <dbReference type="Proteomes" id="UP001500016"/>
    </source>
</evidence>
<dbReference type="Gene3D" id="3.50.50.60">
    <property type="entry name" value="FAD/NAD(P)-binding domain"/>
    <property type="match status" value="2"/>
</dbReference>
<dbReference type="SUPFAM" id="SSF51905">
    <property type="entry name" value="FAD/NAD(P)-binding domain"/>
    <property type="match status" value="2"/>
</dbReference>
<accession>A0ABP5HL75</accession>
<comment type="pathway">
    <text evidence="4">Nitrogen metabolism; nitrate reduction (assimilation).</text>
</comment>
<feature type="domain" description="BFD-like [2Fe-2S]-binding" evidence="14">
    <location>
        <begin position="446"/>
        <end position="491"/>
    </location>
</feature>
<feature type="region of interest" description="Disordered" evidence="13">
    <location>
        <begin position="499"/>
        <end position="523"/>
    </location>
</feature>
<evidence type="ECO:0000256" key="2">
    <source>
        <dbReference type="ARBA" id="ARBA00001966"/>
    </source>
</evidence>
<dbReference type="Pfam" id="PF07992">
    <property type="entry name" value="Pyr_redox_2"/>
    <property type="match status" value="1"/>
</dbReference>
<feature type="region of interest" description="Disordered" evidence="13">
    <location>
        <begin position="349"/>
        <end position="372"/>
    </location>
</feature>
<comment type="similarity">
    <text evidence="5">Belongs to the nitrite and sulfite reductase 4Fe-4S domain family.</text>
</comment>
<keyword evidence="12" id="KW-0411">Iron-sulfur</keyword>
<keyword evidence="7" id="KW-0285">Flavoprotein</keyword>
<comment type="cofactor">
    <cofactor evidence="2">
        <name>[4Fe-4S] cluster</name>
        <dbReference type="ChEBI" id="CHEBI:49883"/>
    </cofactor>
</comment>
<dbReference type="Gene3D" id="3.30.390.30">
    <property type="match status" value="1"/>
</dbReference>
<dbReference type="PANTHER" id="PTHR43809">
    <property type="entry name" value="NITRITE REDUCTASE (NADH) LARGE SUBUNIT"/>
    <property type="match status" value="1"/>
</dbReference>
<dbReference type="InterPro" id="IPR041854">
    <property type="entry name" value="BFD-like_2Fe2S-bd_dom_sf"/>
</dbReference>
<keyword evidence="10" id="KW-0560">Oxidoreductase</keyword>
<dbReference type="Gene3D" id="1.10.10.1100">
    <property type="entry name" value="BFD-like [2Fe-2S]-binding domain"/>
    <property type="match status" value="1"/>
</dbReference>
<evidence type="ECO:0000259" key="14">
    <source>
        <dbReference type="Pfam" id="PF04324"/>
    </source>
</evidence>
<evidence type="ECO:0000256" key="7">
    <source>
        <dbReference type="ARBA" id="ARBA00022630"/>
    </source>
</evidence>
<proteinExistence type="inferred from homology"/>
<keyword evidence="11" id="KW-0408">Iron</keyword>
<organism evidence="17 18">
    <name type="scientific">Streptomyces albiaxialis</name>
    <dbReference type="NCBI Taxonomy" id="329523"/>
    <lineage>
        <taxon>Bacteria</taxon>
        <taxon>Bacillati</taxon>
        <taxon>Actinomycetota</taxon>
        <taxon>Actinomycetes</taxon>
        <taxon>Kitasatosporales</taxon>
        <taxon>Streptomycetaceae</taxon>
        <taxon>Streptomyces</taxon>
    </lineage>
</organism>
<evidence type="ECO:0000256" key="12">
    <source>
        <dbReference type="ARBA" id="ARBA00023014"/>
    </source>
</evidence>
<dbReference type="Proteomes" id="UP001500016">
    <property type="component" value="Unassembled WGS sequence"/>
</dbReference>
<keyword evidence="8" id="KW-0479">Metal-binding</keyword>
<evidence type="ECO:0000256" key="13">
    <source>
        <dbReference type="SAM" id="MobiDB-lite"/>
    </source>
</evidence>
<name>A0ABP5HL75_9ACTN</name>
<protein>
    <submittedName>
        <fullName evidence="17">FAD-dependent oxidoreductase</fullName>
    </submittedName>
</protein>
<keyword evidence="6" id="KW-0349">Heme</keyword>
<evidence type="ECO:0000256" key="5">
    <source>
        <dbReference type="ARBA" id="ARBA00010429"/>
    </source>
</evidence>
<dbReference type="InterPro" id="IPR007419">
    <property type="entry name" value="BFD-like_2Fe2S-bd_dom"/>
</dbReference>
<keyword evidence="9" id="KW-0274">FAD</keyword>
<evidence type="ECO:0000259" key="15">
    <source>
        <dbReference type="Pfam" id="PF07992"/>
    </source>
</evidence>
<comment type="cofactor">
    <cofactor evidence="3">
        <name>FAD</name>
        <dbReference type="ChEBI" id="CHEBI:57692"/>
    </cofactor>
</comment>
<feature type="domain" description="NADH-rubredoxin oxidoreductase C-terminal" evidence="16">
    <location>
        <begin position="334"/>
        <end position="398"/>
    </location>
</feature>
<evidence type="ECO:0000256" key="3">
    <source>
        <dbReference type="ARBA" id="ARBA00001974"/>
    </source>
</evidence>
<dbReference type="InterPro" id="IPR016156">
    <property type="entry name" value="FAD/NAD-linked_Rdtase_dimer_sf"/>
</dbReference>
<reference evidence="18" key="1">
    <citation type="journal article" date="2019" name="Int. J. Syst. Evol. Microbiol.">
        <title>The Global Catalogue of Microorganisms (GCM) 10K type strain sequencing project: providing services to taxonomists for standard genome sequencing and annotation.</title>
        <authorList>
            <consortium name="The Broad Institute Genomics Platform"/>
            <consortium name="The Broad Institute Genome Sequencing Center for Infectious Disease"/>
            <person name="Wu L."/>
            <person name="Ma J."/>
        </authorList>
    </citation>
    <scope>NUCLEOTIDE SEQUENCE [LARGE SCALE GENOMIC DNA]</scope>
    <source>
        <strain evidence="18">JCM 15478</strain>
    </source>
</reference>
<dbReference type="Pfam" id="PF04324">
    <property type="entry name" value="Fer2_BFD"/>
    <property type="match status" value="1"/>
</dbReference>
<dbReference type="PANTHER" id="PTHR43809:SF1">
    <property type="entry name" value="NITRITE REDUCTASE (NADH) LARGE SUBUNIT"/>
    <property type="match status" value="1"/>
</dbReference>
<sequence length="523" mass="53008">MSPVSSVSPVGPVGPGGPVTRVVIVGNGMVGARLAEEIRRRDPSGARVRLTVLGAEHRPAYNRVLLPSLLAGTLTEDDLGLGAPGRGVRTGVAAVSVDRAARVVVTDGGERVPYDRLVLATGARAAVPPLPGLLEGSGFARGVTPLRTLADARRLRMLTDRARRHGGRLAVLGGGVLGLEAARAVAARGVAVTVVHPAPYVMDRQLDAAGGRVLARALRRTGVALRLGGGAAGWEPGVGLRLEDGGLLPAQGLLLSTGARAETGLAEACGLATGPAGVTVDATLTTSDPAVHALGDCASLAPGLVQPGWEQAEVLADRLTGADPHARYAGTPQVTRLKAAGIELACLGDPLEEGDEGEGGDEDEGDEPEVLRLEDPTRERYTKLVLRGGRVTGAILLGVPDAAAGLVQLYDRGAPAPSDRLALMLGRALPPESGGGPAALPDHSTVCRCNSVTKGALRSAWHAGAKSTEELATATRATTGCGGCRAAVDKIAAWLAETDPVPGADPTSGGAVQDPVSDSVPVL</sequence>
<evidence type="ECO:0000256" key="11">
    <source>
        <dbReference type="ARBA" id="ARBA00023004"/>
    </source>
</evidence>